<dbReference type="InterPro" id="IPR036890">
    <property type="entry name" value="HATPase_C_sf"/>
</dbReference>
<evidence type="ECO:0000313" key="5">
    <source>
        <dbReference type="Proteomes" id="UP000789359"/>
    </source>
</evidence>
<dbReference type="Gene3D" id="3.40.50.2300">
    <property type="match status" value="1"/>
</dbReference>
<keyword evidence="2" id="KW-0812">Transmembrane</keyword>
<organism evidence="4 5">
    <name type="scientific">Campylobacter suis</name>
    <dbReference type="NCBI Taxonomy" id="2790657"/>
    <lineage>
        <taxon>Bacteria</taxon>
        <taxon>Pseudomonadati</taxon>
        <taxon>Campylobacterota</taxon>
        <taxon>Epsilonproteobacteria</taxon>
        <taxon>Campylobacterales</taxon>
        <taxon>Campylobacteraceae</taxon>
        <taxon>Campylobacter</taxon>
    </lineage>
</organism>
<gene>
    <name evidence="4" type="ORF">LMG8286_01328</name>
</gene>
<evidence type="ECO:0000256" key="2">
    <source>
        <dbReference type="SAM" id="Phobius"/>
    </source>
</evidence>
<keyword evidence="2" id="KW-1133">Transmembrane helix</keyword>
<dbReference type="InterPro" id="IPR011006">
    <property type="entry name" value="CheY-like_superfamily"/>
</dbReference>
<dbReference type="SUPFAM" id="SSF52172">
    <property type="entry name" value="CheY-like"/>
    <property type="match status" value="1"/>
</dbReference>
<keyword evidence="5" id="KW-1185">Reference proteome</keyword>
<comment type="caution">
    <text evidence="1">Lacks conserved residue(s) required for the propagation of feature annotation.</text>
</comment>
<dbReference type="PROSITE" id="PS50110">
    <property type="entry name" value="RESPONSE_REGULATORY"/>
    <property type="match status" value="1"/>
</dbReference>
<protein>
    <recommendedName>
        <fullName evidence="3">Response regulatory domain-containing protein</fullName>
    </recommendedName>
</protein>
<dbReference type="RefSeq" id="WP_230057084.1">
    <property type="nucleotide sequence ID" value="NZ_CAJHOE010000003.1"/>
</dbReference>
<evidence type="ECO:0000259" key="3">
    <source>
        <dbReference type="PROSITE" id="PS50110"/>
    </source>
</evidence>
<proteinExistence type="predicted"/>
<comment type="caution">
    <text evidence="4">The sequence shown here is derived from an EMBL/GenBank/DDBJ whole genome shotgun (WGS) entry which is preliminary data.</text>
</comment>
<dbReference type="Proteomes" id="UP000789359">
    <property type="component" value="Unassembled WGS sequence"/>
</dbReference>
<feature type="domain" description="Response regulatory" evidence="3">
    <location>
        <begin position="693"/>
        <end position="807"/>
    </location>
</feature>
<dbReference type="Gene3D" id="3.30.565.10">
    <property type="entry name" value="Histidine kinase-like ATPase, C-terminal domain"/>
    <property type="match status" value="1"/>
</dbReference>
<dbReference type="InterPro" id="IPR001789">
    <property type="entry name" value="Sig_transdc_resp-reg_receiver"/>
</dbReference>
<evidence type="ECO:0000256" key="1">
    <source>
        <dbReference type="PROSITE-ProRule" id="PRU00169"/>
    </source>
</evidence>
<name>A0ABN7K8N2_9BACT</name>
<dbReference type="EMBL" id="CAJHOE010000003">
    <property type="protein sequence ID" value="CAD7288480.1"/>
    <property type="molecule type" value="Genomic_DNA"/>
</dbReference>
<feature type="transmembrane region" description="Helical" evidence="2">
    <location>
        <begin position="284"/>
        <end position="304"/>
    </location>
</feature>
<evidence type="ECO:0000313" key="4">
    <source>
        <dbReference type="EMBL" id="CAD7288480.1"/>
    </source>
</evidence>
<sequence length="956" mass="110215">MKKYLLLLPIALAILTFSYGTYHQAIKLIDLKEISTNLKEQIVLKDIMRELFIERRAIIDARDKNIVLQNDIVKKIRDKVNEKIEHLTNKELATSMVEQLANAREFIKQGNIKYSAVFINFDKTLNNKILQNYSTFAKSDSISIQDKTYILSTTSIHNHIAKMIDNRNFILDALQNKTAPNKRIISDWLDMENLAEISRQALLNDEINAKILVITEKNYAKDLFEEFESARQNFVAKEQVIIEKDIIMLYRLKIYLTSLLTKISDVIDENLLSSNEENINNTKLLLFLFTVLSLLFMYKFSIVYKDMLRYQKIKEATNEAKHRFNIKSDDDSHADIINILSDITQELQDEKSYVEGLNRLKNNYMTHIAKKNKLLLKENSQALAFLKKELKDVECIKAINLIEENFSATHLIIENLSKIANFKQENLVCETSTFCPQSTFKKALEANIYEIEKRHINYATYIDPSIKNEVEGDESKIIAIISGFIFGATAQCNAYSKLYVEIKPADFTKSSDVSQILVSVKNDAKPMSEAKIATILDTDKNRLLTANYSDFWLSMANLYLKMIGLELNIKSIPNVGNEFFFTLRLRIKNVRESLYDKFTKNVAFIEDNNKEYNDFFKRTMDGLGIKFKSFVNDTKLLAGHDYDIVFTRNEHEVSSALKNLIKIKDPLTPLGILSFMQTSSQLKSVKFSLSKPQILLIEDNGISVKFAEFAFRNYNINLTIAHNFELLSTQSENEFTIIFTSINLTNTNVAETIKRIKDENPNFKTPIIAMISNTSKFLSQQTIEMFDSTIKKPMAGKELEQILTKYIDNIQSFKKQGNLEKTNKHILLYKKTPLENKIFAGALKEFSEYLTVANSIDEFEKELKEKPFGAVLIDENAAGFEMDKVILDVDEARIRYSVDSRLFIFSEISKELGGLKSYVRTLSPQINKTKLSSIIKNLQRDVESSEYLERERERES</sequence>
<reference evidence="4 5" key="1">
    <citation type="submission" date="2020-11" db="EMBL/GenBank/DDBJ databases">
        <authorList>
            <person name="Peeters C."/>
        </authorList>
    </citation>
    <scope>NUCLEOTIDE SEQUENCE [LARGE SCALE GENOMIC DNA]</scope>
    <source>
        <strain evidence="4 5">LMG 8286</strain>
    </source>
</reference>
<keyword evidence="2" id="KW-0472">Membrane</keyword>
<accession>A0ABN7K8N2</accession>